<dbReference type="AlphaFoldDB" id="A0A0V0GQU4"/>
<protein>
    <submittedName>
        <fullName evidence="1">Putative ovule protein</fullName>
    </submittedName>
</protein>
<name>A0A0V0GQU4_SOLCH</name>
<accession>A0A0V0GQU4</accession>
<dbReference type="EMBL" id="GEDG01032759">
    <property type="protein sequence ID" value="JAP10644.1"/>
    <property type="molecule type" value="Transcribed_RNA"/>
</dbReference>
<feature type="non-terminal residue" evidence="1">
    <location>
        <position position="63"/>
    </location>
</feature>
<sequence length="63" mass="7507">MFVQEDKKSYLQRLMELKAATLLPLLVFHHQLTPHTLKKRETARRVVTGILEFSRMNTRQPCR</sequence>
<evidence type="ECO:0000313" key="1">
    <source>
        <dbReference type="EMBL" id="JAP10644.1"/>
    </source>
</evidence>
<organism evidence="1">
    <name type="scientific">Solanum chacoense</name>
    <name type="common">Chaco potato</name>
    <dbReference type="NCBI Taxonomy" id="4108"/>
    <lineage>
        <taxon>Eukaryota</taxon>
        <taxon>Viridiplantae</taxon>
        <taxon>Streptophyta</taxon>
        <taxon>Embryophyta</taxon>
        <taxon>Tracheophyta</taxon>
        <taxon>Spermatophyta</taxon>
        <taxon>Magnoliopsida</taxon>
        <taxon>eudicotyledons</taxon>
        <taxon>Gunneridae</taxon>
        <taxon>Pentapetalae</taxon>
        <taxon>asterids</taxon>
        <taxon>lamiids</taxon>
        <taxon>Solanales</taxon>
        <taxon>Solanaceae</taxon>
        <taxon>Solanoideae</taxon>
        <taxon>Solaneae</taxon>
        <taxon>Solanum</taxon>
    </lineage>
</organism>
<proteinExistence type="predicted"/>
<reference evidence="1" key="1">
    <citation type="submission" date="2015-12" db="EMBL/GenBank/DDBJ databases">
        <title>Gene expression during late stages of embryo sac development: a critical building block for successful pollen-pistil interactions.</title>
        <authorList>
            <person name="Liu Y."/>
            <person name="Joly V."/>
            <person name="Sabar M."/>
            <person name="Matton D.P."/>
        </authorList>
    </citation>
    <scope>NUCLEOTIDE SEQUENCE</scope>
</reference>